<dbReference type="Proteomes" id="UP000784880">
    <property type="component" value="Unassembled WGS sequence"/>
</dbReference>
<feature type="transmembrane region" description="Helical" evidence="1">
    <location>
        <begin position="301"/>
        <end position="324"/>
    </location>
</feature>
<evidence type="ECO:0000256" key="1">
    <source>
        <dbReference type="SAM" id="Phobius"/>
    </source>
</evidence>
<gene>
    <name evidence="2" type="ORF">KS419_06705</name>
</gene>
<feature type="transmembrane region" description="Helical" evidence="1">
    <location>
        <begin position="240"/>
        <end position="263"/>
    </location>
</feature>
<feature type="transmembrane region" description="Helical" evidence="1">
    <location>
        <begin position="12"/>
        <end position="30"/>
    </location>
</feature>
<dbReference type="Pfam" id="PF05982">
    <property type="entry name" value="Sbt_1"/>
    <property type="match status" value="1"/>
</dbReference>
<evidence type="ECO:0000313" key="2">
    <source>
        <dbReference type="EMBL" id="MBU9711418.1"/>
    </source>
</evidence>
<accession>A0ABS6JCM2</accession>
<feature type="transmembrane region" description="Helical" evidence="1">
    <location>
        <begin position="211"/>
        <end position="228"/>
    </location>
</feature>
<feature type="transmembrane region" description="Helical" evidence="1">
    <location>
        <begin position="37"/>
        <end position="55"/>
    </location>
</feature>
<keyword evidence="1" id="KW-0472">Membrane</keyword>
<protein>
    <submittedName>
        <fullName evidence="2">Sodium-dependent bicarbonate transport family permease</fullName>
    </submittedName>
</protein>
<dbReference type="EMBL" id="JAHQCS010000072">
    <property type="protein sequence ID" value="MBU9711418.1"/>
    <property type="molecule type" value="Genomic_DNA"/>
</dbReference>
<dbReference type="RefSeq" id="WP_217065296.1">
    <property type="nucleotide sequence ID" value="NZ_JAHQCS010000072.1"/>
</dbReference>
<comment type="caution">
    <text evidence="2">The sequence shown here is derived from an EMBL/GenBank/DDBJ whole genome shotgun (WGS) entry which is preliminary data.</text>
</comment>
<feature type="transmembrane region" description="Helical" evidence="1">
    <location>
        <begin position="183"/>
        <end position="205"/>
    </location>
</feature>
<feature type="transmembrane region" description="Helical" evidence="1">
    <location>
        <begin position="67"/>
        <end position="89"/>
    </location>
</feature>
<reference evidence="2 3" key="1">
    <citation type="submission" date="2021-06" db="EMBL/GenBank/DDBJ databases">
        <title>Bacillus sp. RD4P76, an endophyte from a halophyte.</title>
        <authorList>
            <person name="Sun J.-Q."/>
        </authorList>
    </citation>
    <scope>NUCLEOTIDE SEQUENCE [LARGE SCALE GENOMIC DNA]</scope>
    <source>
        <strain evidence="2 3">CGMCC 1.15917</strain>
    </source>
</reference>
<dbReference type="PANTHER" id="PTHR40400">
    <property type="entry name" value="SLR1512 PROTEIN"/>
    <property type="match status" value="1"/>
</dbReference>
<keyword evidence="1" id="KW-0812">Transmembrane</keyword>
<dbReference type="PANTHER" id="PTHR40400:SF1">
    <property type="entry name" value="SLR1512 PROTEIN"/>
    <property type="match status" value="1"/>
</dbReference>
<evidence type="ECO:0000313" key="3">
    <source>
        <dbReference type="Proteomes" id="UP000784880"/>
    </source>
</evidence>
<dbReference type="InterPro" id="IPR010293">
    <property type="entry name" value="Sbt_1"/>
</dbReference>
<organism evidence="2 3">
    <name type="scientific">Evansella tamaricis</name>
    <dbReference type="NCBI Taxonomy" id="2069301"/>
    <lineage>
        <taxon>Bacteria</taxon>
        <taxon>Bacillati</taxon>
        <taxon>Bacillota</taxon>
        <taxon>Bacilli</taxon>
        <taxon>Bacillales</taxon>
        <taxon>Bacillaceae</taxon>
        <taxon>Evansella</taxon>
    </lineage>
</organism>
<keyword evidence="3" id="KW-1185">Reference proteome</keyword>
<feature type="transmembrane region" description="Helical" evidence="1">
    <location>
        <begin position="132"/>
        <end position="152"/>
    </location>
</feature>
<name>A0ABS6JCM2_9BACI</name>
<sequence>MAQIVEIAYANLLSPMILFFLLGIIAVLVNSDLKVPTAFYSGYTMIILFTIGIKGGVELRNVSLIEMLPTIVTAVFLSLLMFFISHLLISKVFKYPIVDSFAIAAHYGSVSAVTFIAGLAFLDKAGVPYESYMSAVLVIMEGPAIILAIILYKLHSRSHGEDITNPNASLKHVIKEAFFGKSIFLLLGGIFIGLVAHVDGLVMIQPLFGDLFYGILCIFLLHMGMIATESLTKIKNIKPLSFLFAFILPVIGGTLGVICGNIIGLTTGGSMILAVLTGSASYIAAPAAIGQAIPKANSGLYLGSALGLTLPFNLIIGIPFYYWLATLFDKL</sequence>
<proteinExistence type="predicted"/>
<feature type="transmembrane region" description="Helical" evidence="1">
    <location>
        <begin position="101"/>
        <end position="120"/>
    </location>
</feature>
<keyword evidence="1" id="KW-1133">Transmembrane helix</keyword>
<feature type="transmembrane region" description="Helical" evidence="1">
    <location>
        <begin position="269"/>
        <end position="289"/>
    </location>
</feature>